<dbReference type="AlphaFoldDB" id="A0A2I1N9A4"/>
<dbReference type="NCBIfam" id="TIGR00651">
    <property type="entry name" value="pta"/>
    <property type="match status" value="1"/>
</dbReference>
<dbReference type="EMBL" id="PKHU01000005">
    <property type="protein sequence ID" value="PKZ28957.1"/>
    <property type="molecule type" value="Genomic_DNA"/>
</dbReference>
<evidence type="ECO:0000256" key="5">
    <source>
        <dbReference type="ARBA" id="ARBA00023315"/>
    </source>
</evidence>
<evidence type="ECO:0000256" key="1">
    <source>
        <dbReference type="ARBA" id="ARBA00004989"/>
    </source>
</evidence>
<comment type="caution">
    <text evidence="8">The sequence shown here is derived from an EMBL/GenBank/DDBJ whole genome shotgun (WGS) entry which is preliminary data.</text>
</comment>
<dbReference type="Proteomes" id="UP000234639">
    <property type="component" value="Unassembled WGS sequence"/>
</dbReference>
<proteinExistence type="predicted"/>
<name>A0A2I1N9A4_9BACT</name>
<sequence length="493" mass="54644">MKNGLFILSSDNVNKSEFKTLSFIKEIFSTKFKKIAIFSPLYNEHISSISCFCKDDFQSYFSNQKELRLKTIKKYEEILEKNDFVIIIGDKNKFNANLAKDLNLPILTEYLDADEAKFDELKSTLDFSYSVADKIYFNGSNKFVSTSILEVKPQIFFDELENTKTNFKTPIKFEYELYKKAKSNLKTVVLPESEDERILKASDILLKKEAVNVILLGEPDDIDKKAKNLKLNLSKATIINPLKSELLDEFVNKFYELRKHKGINLEDAKKIMLDKNYFATMLVLVGKADAMISGAVGTTADTIRPALQLIKTKEGISTVSGAFLMCLEDEVLVFGDCAVVPEPTAKELCDIAISLSSTAKSFGIEPKIALLSYSTGESGKGKSVDKVKEALNLAKESLGENVDGPLQFDAAIDEKVAKKKMPNSKVAGKTNTFVFPDLNSGNITYKAVQRLTGSIAMGPILQGLKKPVNDLSRGASVEDIVNTVLISAIQAGN</sequence>
<dbReference type="InterPro" id="IPR050500">
    <property type="entry name" value="Phos_Acetyltrans/Butyryltrans"/>
</dbReference>
<dbReference type="NCBIfam" id="NF007233">
    <property type="entry name" value="PRK09653.1"/>
    <property type="match status" value="1"/>
</dbReference>
<dbReference type="NCBIfam" id="NF004167">
    <property type="entry name" value="PRK05632.1"/>
    <property type="match status" value="1"/>
</dbReference>
<dbReference type="RefSeq" id="WP_101637363.1">
    <property type="nucleotide sequence ID" value="NZ_PKHU01000005.1"/>
</dbReference>
<evidence type="ECO:0000313" key="9">
    <source>
        <dbReference type="Proteomes" id="UP000234639"/>
    </source>
</evidence>
<reference evidence="8 9" key="1">
    <citation type="submission" date="2017-12" db="EMBL/GenBank/DDBJ databases">
        <title>Phylogenetic diversity of female urinary microbiome.</title>
        <authorList>
            <person name="Thomas-White K."/>
            <person name="Wolfe A.J."/>
        </authorList>
    </citation>
    <scope>NUCLEOTIDE SEQUENCE [LARGE SCALE GENOMIC DNA]</scope>
    <source>
        <strain evidence="8 9">UMB0112</strain>
    </source>
</reference>
<evidence type="ECO:0000256" key="4">
    <source>
        <dbReference type="ARBA" id="ARBA00022679"/>
    </source>
</evidence>
<keyword evidence="4 8" id="KW-0808">Transferase</keyword>
<evidence type="ECO:0000256" key="3">
    <source>
        <dbReference type="ARBA" id="ARBA00021528"/>
    </source>
</evidence>
<gene>
    <name evidence="8" type="ORF">CYJ41_05875</name>
</gene>
<dbReference type="GO" id="GO:0008959">
    <property type="term" value="F:phosphate acetyltransferase activity"/>
    <property type="evidence" value="ECO:0007669"/>
    <property type="project" value="UniProtKB-EC"/>
</dbReference>
<comment type="pathway">
    <text evidence="1">Metabolic intermediate biosynthesis; acetyl-CoA biosynthesis; acetyl-CoA from acetate: step 2/2.</text>
</comment>
<dbReference type="InterPro" id="IPR002505">
    <property type="entry name" value="PTA_PTB"/>
</dbReference>
<accession>A0A2I1N9A4</accession>
<dbReference type="InterPro" id="IPR004614">
    <property type="entry name" value="P_AcTrfase"/>
</dbReference>
<dbReference type="EC" id="2.3.1.8" evidence="2"/>
<dbReference type="Pfam" id="PF01515">
    <property type="entry name" value="PTA_PTB"/>
    <property type="match status" value="1"/>
</dbReference>
<evidence type="ECO:0000313" key="8">
    <source>
        <dbReference type="EMBL" id="PKZ28957.1"/>
    </source>
</evidence>
<evidence type="ECO:0000256" key="2">
    <source>
        <dbReference type="ARBA" id="ARBA00012707"/>
    </source>
</evidence>
<dbReference type="Gene3D" id="3.40.50.10950">
    <property type="match status" value="1"/>
</dbReference>
<dbReference type="PANTHER" id="PTHR43356:SF3">
    <property type="entry name" value="PHOSPHATE ACETYLTRANSFERASE"/>
    <property type="match status" value="1"/>
</dbReference>
<keyword evidence="5" id="KW-0012">Acyltransferase</keyword>
<dbReference type="InterPro" id="IPR042112">
    <property type="entry name" value="P_AcTrfase_dom2"/>
</dbReference>
<dbReference type="InterPro" id="IPR042113">
    <property type="entry name" value="P_AcTrfase_dom1"/>
</dbReference>
<evidence type="ECO:0000259" key="7">
    <source>
        <dbReference type="Pfam" id="PF01515"/>
    </source>
</evidence>
<evidence type="ECO:0000256" key="6">
    <source>
        <dbReference type="ARBA" id="ARBA00031108"/>
    </source>
</evidence>
<dbReference type="PANTHER" id="PTHR43356">
    <property type="entry name" value="PHOSPHATE ACETYLTRANSFERASE"/>
    <property type="match status" value="1"/>
</dbReference>
<feature type="domain" description="Phosphate acetyl/butaryl transferase" evidence="7">
    <location>
        <begin position="173"/>
        <end position="488"/>
    </location>
</feature>
<dbReference type="Gene3D" id="3.40.50.10750">
    <property type="entry name" value="Isocitrate/Isopropylmalate dehydrogenase-like"/>
    <property type="match status" value="1"/>
</dbReference>
<protein>
    <recommendedName>
        <fullName evidence="3">Phosphate acetyltransferase</fullName>
        <ecNumber evidence="2">2.3.1.8</ecNumber>
    </recommendedName>
    <alternativeName>
        <fullName evidence="6">Phosphotransacetylase</fullName>
    </alternativeName>
</protein>
<organism evidence="8 9">
    <name type="scientific">Campylobacter ureolyticus</name>
    <dbReference type="NCBI Taxonomy" id="827"/>
    <lineage>
        <taxon>Bacteria</taxon>
        <taxon>Pseudomonadati</taxon>
        <taxon>Campylobacterota</taxon>
        <taxon>Epsilonproteobacteria</taxon>
        <taxon>Campylobacterales</taxon>
        <taxon>Campylobacteraceae</taxon>
        <taxon>Campylobacter</taxon>
    </lineage>
</organism>
<dbReference type="SUPFAM" id="SSF53659">
    <property type="entry name" value="Isocitrate/Isopropylmalate dehydrogenase-like"/>
    <property type="match status" value="1"/>
</dbReference>